<evidence type="ECO:0000256" key="16">
    <source>
        <dbReference type="PIRSR" id="PIRSR000192-6"/>
    </source>
</evidence>
<comment type="subcellular location">
    <subcellularLocation>
        <location evidence="1 10">Periplasm</location>
    </subcellularLocation>
</comment>
<evidence type="ECO:0000256" key="3">
    <source>
        <dbReference type="ARBA" id="ARBA00022448"/>
    </source>
</evidence>
<keyword evidence="9" id="KW-1015">Disulfide bond</keyword>
<gene>
    <name evidence="18" type="ORF">HNR28_002544</name>
</gene>
<accession>A0A7W9WPE0</accession>
<comment type="caution">
    <text evidence="18">The sequence shown here is derived from an EMBL/GenBank/DDBJ whole genome shotgun (WGS) entry which is preliminary data.</text>
</comment>
<feature type="disulfide bond" evidence="14">
    <location>
        <begin position="83"/>
        <end position="166"/>
    </location>
</feature>
<evidence type="ECO:0000313" key="18">
    <source>
        <dbReference type="EMBL" id="MBB6084498.1"/>
    </source>
</evidence>
<dbReference type="InterPro" id="IPR016008">
    <property type="entry name" value="Amine_DH_Ltc"/>
</dbReference>
<comment type="subunit">
    <text evidence="10">Heterotetramer of two light and two heavy chains.</text>
</comment>
<evidence type="ECO:0000256" key="6">
    <source>
        <dbReference type="ARBA" id="ARBA00022764"/>
    </source>
</evidence>
<evidence type="ECO:0000259" key="17">
    <source>
        <dbReference type="Pfam" id="PF02975"/>
    </source>
</evidence>
<keyword evidence="7 10" id="KW-0249">Electron transport</keyword>
<dbReference type="Proteomes" id="UP000541136">
    <property type="component" value="Unassembled WGS sequence"/>
</dbReference>
<dbReference type="EC" id="1.4.9.2" evidence="18"/>
<evidence type="ECO:0000256" key="7">
    <source>
        <dbReference type="ARBA" id="ARBA00022982"/>
    </source>
</evidence>
<feature type="disulfide bond" evidence="14">
    <location>
        <begin position="125"/>
        <end position="156"/>
    </location>
</feature>
<dbReference type="GO" id="GO:0009308">
    <property type="term" value="P:amine metabolic process"/>
    <property type="evidence" value="ECO:0007669"/>
    <property type="project" value="UniProtKB-UniRule"/>
</dbReference>
<proteinExistence type="inferred from homology"/>
<feature type="domain" description="Methylamine/Aralkylamine dehydrogenase light chain C-terminal" evidence="17">
    <location>
        <begin position="65"/>
        <end position="173"/>
    </location>
</feature>
<feature type="active site" description="Proton acceptor" evidence="11">
    <location>
        <position position="123"/>
    </location>
</feature>
<dbReference type="PIRSF" id="PIRSF000192">
    <property type="entry name" value="Amine_dh_beta"/>
    <property type="match status" value="1"/>
</dbReference>
<keyword evidence="8 10" id="KW-0560">Oxidoreductase</keyword>
<feature type="binding site" evidence="12">
    <location>
        <begin position="151"/>
        <end position="153"/>
    </location>
    <ligand>
        <name>substrate</name>
    </ligand>
</feature>
<organism evidence="18 19">
    <name type="scientific">Castellaniella defragrans</name>
    <name type="common">Alcaligenes defragrans</name>
    <dbReference type="NCBI Taxonomy" id="75697"/>
    <lineage>
        <taxon>Bacteria</taxon>
        <taxon>Pseudomonadati</taxon>
        <taxon>Pseudomonadota</taxon>
        <taxon>Betaproteobacteria</taxon>
        <taxon>Burkholderiales</taxon>
        <taxon>Alcaligenaceae</taxon>
        <taxon>Castellaniella</taxon>
    </lineage>
</organism>
<feature type="disulfide bond" evidence="14">
    <location>
        <begin position="76"/>
        <end position="108"/>
    </location>
</feature>
<evidence type="ECO:0000313" key="19">
    <source>
        <dbReference type="Proteomes" id="UP000541136"/>
    </source>
</evidence>
<dbReference type="GO" id="GO:0030058">
    <property type="term" value="F:aliphatic amine dehydrogenase activity"/>
    <property type="evidence" value="ECO:0007669"/>
    <property type="project" value="UniProtKB-UniRule"/>
</dbReference>
<dbReference type="GO" id="GO:0042597">
    <property type="term" value="C:periplasmic space"/>
    <property type="evidence" value="ECO:0007669"/>
    <property type="project" value="UniProtKB-SubCell"/>
</dbReference>
<keyword evidence="6 10" id="KW-0574">Periplasm</keyword>
<keyword evidence="3 10" id="KW-0813">Transport</keyword>
<feature type="disulfide bond" evidence="14">
    <location>
        <begin position="70"/>
        <end position="135"/>
    </location>
</feature>
<evidence type="ECO:0000256" key="1">
    <source>
        <dbReference type="ARBA" id="ARBA00004418"/>
    </source>
</evidence>
<keyword evidence="4" id="KW-0824">TTQ</keyword>
<reference evidence="18 19" key="1">
    <citation type="submission" date="2020-08" db="EMBL/GenBank/DDBJ databases">
        <title>Genomic Encyclopedia of Type Strains, Phase IV (KMG-IV): sequencing the most valuable type-strain genomes for metagenomic binning, comparative biology and taxonomic classification.</title>
        <authorList>
            <person name="Goeker M."/>
        </authorList>
    </citation>
    <scope>NUCLEOTIDE SEQUENCE [LARGE SCALE GENOMIC DNA]</scope>
    <source>
        <strain evidence="18 19">DSM 12141</strain>
    </source>
</reference>
<name>A0A7W9WPE0_CASDE</name>
<evidence type="ECO:0000256" key="8">
    <source>
        <dbReference type="ARBA" id="ARBA00023002"/>
    </source>
</evidence>
<evidence type="ECO:0000256" key="15">
    <source>
        <dbReference type="PIRSR" id="PIRSR000192-5"/>
    </source>
</evidence>
<feature type="active site" description="Tryptophylquinone 6'-substrate hemiaminal intermediate" evidence="11">
    <location>
        <position position="104"/>
    </location>
</feature>
<feature type="cross-link" description="Tryptophan tryptophylquinone (Trp-Trp)" evidence="15">
    <location>
        <begin position="104"/>
        <end position="155"/>
    </location>
</feature>
<feature type="disulfide bond" evidence="14">
    <location>
        <begin position="86"/>
        <end position="130"/>
    </location>
</feature>
<dbReference type="GO" id="GO:0052876">
    <property type="term" value="F:methylamine dehydrogenase (amicyanin) activity"/>
    <property type="evidence" value="ECO:0007669"/>
    <property type="project" value="UniProtKB-EC"/>
</dbReference>
<feature type="disulfide bond" evidence="14">
    <location>
        <begin position="93"/>
        <end position="124"/>
    </location>
</feature>
<dbReference type="InterPro" id="IPR036560">
    <property type="entry name" value="MADH/AADH_L_sf"/>
</dbReference>
<evidence type="ECO:0000256" key="12">
    <source>
        <dbReference type="PIRSR" id="PIRSR000192-2"/>
    </source>
</evidence>
<dbReference type="EC" id="1.4.9.1" evidence="18"/>
<dbReference type="RefSeq" id="WP_043684979.1">
    <property type="nucleotide sequence ID" value="NZ_JACHIB010000015.1"/>
</dbReference>
<evidence type="ECO:0000256" key="14">
    <source>
        <dbReference type="PIRSR" id="PIRSR000192-4"/>
    </source>
</evidence>
<keyword evidence="5" id="KW-0732">Signal</keyword>
<feature type="site" description="Transition state stabilizer" evidence="13">
    <location>
        <position position="167"/>
    </location>
</feature>
<evidence type="ECO:0000256" key="10">
    <source>
        <dbReference type="PIRNR" id="PIRNR000192"/>
    </source>
</evidence>
<feature type="modified residue" description="Tryptophylquinone" evidence="16">
    <location>
        <position position="104"/>
    </location>
</feature>
<protein>
    <submittedName>
        <fullName evidence="18">Aralkylamine dehydrogenase light chain/methylamine dehydrogenase light chain</fullName>
        <ecNumber evidence="18">1.4.9.1</ecNumber>
        <ecNumber evidence="18">1.4.9.2</ecNumber>
    </submittedName>
</protein>
<dbReference type="Gene3D" id="2.60.30.10">
    <property type="entry name" value="Methylamine/Aralkylamine dehydrogenase light chain"/>
    <property type="match status" value="1"/>
</dbReference>
<evidence type="ECO:0000256" key="4">
    <source>
        <dbReference type="ARBA" id="ARBA00022709"/>
    </source>
</evidence>
<sequence>MRWLDRFGESLTRKVAHASSRRSVLCSIGKVFVGTAFVMPVLPVARIARAAEAAPKTDLETATEEELASCDYWRYCAVDGFLCTCCGGSATTCPPGSEPSPISWVGTCHNPKDGKDYLVSYHDCCGKTACGRCYCGGQVRERPGYEFFLHNDVNWCMANSNTTYHCTVSTIVGLGKN</sequence>
<feature type="binding site" evidence="12">
    <location>
        <position position="79"/>
    </location>
    <ligand>
        <name>substrate</name>
    </ligand>
</feature>
<evidence type="ECO:0000256" key="13">
    <source>
        <dbReference type="PIRSR" id="PIRSR000192-3"/>
    </source>
</evidence>
<dbReference type="GO" id="GO:0030059">
    <property type="term" value="F:aralkylamine dehydrogenase (azurin) activity"/>
    <property type="evidence" value="ECO:0007669"/>
    <property type="project" value="UniProtKB-EC"/>
</dbReference>
<dbReference type="InterPro" id="IPR013504">
    <property type="entry name" value="MADH/AADH_Ltc_C_dom"/>
</dbReference>
<dbReference type="AlphaFoldDB" id="A0A7W9WPE0"/>
<evidence type="ECO:0000256" key="2">
    <source>
        <dbReference type="ARBA" id="ARBA00010711"/>
    </source>
</evidence>
<evidence type="ECO:0000256" key="5">
    <source>
        <dbReference type="ARBA" id="ARBA00022729"/>
    </source>
</evidence>
<comment type="similarity">
    <text evidence="2 10">Belongs to the aromatic amine dehydrogenase light chain family.</text>
</comment>
<evidence type="ECO:0000256" key="11">
    <source>
        <dbReference type="PIRSR" id="PIRSR000192-1"/>
    </source>
</evidence>
<dbReference type="Pfam" id="PF02975">
    <property type="entry name" value="Me-amine-dh_L"/>
    <property type="match status" value="1"/>
</dbReference>
<dbReference type="SUPFAM" id="SSF57561">
    <property type="entry name" value="Methylamine dehydrogenase, L chain"/>
    <property type="match status" value="1"/>
</dbReference>
<feature type="disulfide bond" evidence="14">
    <location>
        <begin position="85"/>
        <end position="133"/>
    </location>
</feature>
<dbReference type="EMBL" id="JACHIB010000015">
    <property type="protein sequence ID" value="MBB6084498.1"/>
    <property type="molecule type" value="Genomic_DNA"/>
</dbReference>
<evidence type="ECO:0000256" key="9">
    <source>
        <dbReference type="ARBA" id="ARBA00023157"/>
    </source>
</evidence>